<organism evidence="3 4">
    <name type="scientific">Tritrichomonas foetus</name>
    <dbReference type="NCBI Taxonomy" id="1144522"/>
    <lineage>
        <taxon>Eukaryota</taxon>
        <taxon>Metamonada</taxon>
        <taxon>Parabasalia</taxon>
        <taxon>Tritrichomonadida</taxon>
        <taxon>Tritrichomonadidae</taxon>
        <taxon>Tritrichomonas</taxon>
    </lineage>
</organism>
<feature type="compositionally biased region" description="Basic and acidic residues" evidence="2">
    <location>
        <begin position="188"/>
        <end position="198"/>
    </location>
</feature>
<protein>
    <recommendedName>
        <fullName evidence="5">UBA domain-containing protein</fullName>
    </recommendedName>
</protein>
<evidence type="ECO:0008006" key="5">
    <source>
        <dbReference type="Google" id="ProtNLM"/>
    </source>
</evidence>
<dbReference type="VEuPathDB" id="TrichDB:TRFO_04883"/>
<evidence type="ECO:0000256" key="1">
    <source>
        <dbReference type="SAM" id="Coils"/>
    </source>
</evidence>
<keyword evidence="1" id="KW-0175">Coiled coil</keyword>
<comment type="caution">
    <text evidence="3">The sequence shown here is derived from an EMBL/GenBank/DDBJ whole genome shotgun (WGS) entry which is preliminary data.</text>
</comment>
<feature type="coiled-coil region" evidence="1">
    <location>
        <begin position="214"/>
        <end position="241"/>
    </location>
</feature>
<name>A0A1J4KA07_9EUKA</name>
<dbReference type="AlphaFoldDB" id="A0A1J4KA07"/>
<dbReference type="RefSeq" id="XP_068361417.1">
    <property type="nucleotide sequence ID" value="XM_068492154.1"/>
</dbReference>
<gene>
    <name evidence="3" type="ORF">TRFO_04883</name>
</gene>
<dbReference type="EMBL" id="MLAK01000671">
    <property type="protein sequence ID" value="OHT08281.1"/>
    <property type="molecule type" value="Genomic_DNA"/>
</dbReference>
<feature type="region of interest" description="Disordered" evidence="2">
    <location>
        <begin position="168"/>
        <end position="213"/>
    </location>
</feature>
<sequence length="289" mass="33144">MEISIDLVKPDGEKFSFNYDVGPDNPITIDMIKAVLQHRFNIRNFMDLSFYHKKKLITRTTKLCSPDTDDEKCQTLTIALMNKGVYPDRAFPRADFELPVDVGILNPNPSFFPPIEGPKYYHHAGHAVTSLVEEQMEQAASFPSVFSAIQNLENFELRANQIQEAQNNMGASNGNLNGLRNPRNRRLHLFDPRSHPEEEQQPEDNGDRSDGEYEEEITEDIDEIMEMKECYEENMTEEQQASVDKLVALGFDKNLVTPLLFMLGDEEKTMQFLQKSIDETRGNQDEGIF</sequence>
<evidence type="ECO:0000256" key="2">
    <source>
        <dbReference type="SAM" id="MobiDB-lite"/>
    </source>
</evidence>
<proteinExistence type="predicted"/>
<evidence type="ECO:0000313" key="3">
    <source>
        <dbReference type="EMBL" id="OHT08281.1"/>
    </source>
</evidence>
<dbReference type="Proteomes" id="UP000179807">
    <property type="component" value="Unassembled WGS sequence"/>
</dbReference>
<dbReference type="GeneID" id="94826858"/>
<keyword evidence="4" id="KW-1185">Reference proteome</keyword>
<reference evidence="3" key="1">
    <citation type="submission" date="2016-10" db="EMBL/GenBank/DDBJ databases">
        <authorList>
            <person name="Benchimol M."/>
            <person name="Almeida L.G."/>
            <person name="Vasconcelos A.T."/>
            <person name="Perreira-Neves A."/>
            <person name="Rosa I.A."/>
            <person name="Tasca T."/>
            <person name="Bogo M.R."/>
            <person name="de Souza W."/>
        </authorList>
    </citation>
    <scope>NUCLEOTIDE SEQUENCE [LARGE SCALE GENOMIC DNA]</scope>
    <source>
        <strain evidence="3">K</strain>
    </source>
</reference>
<accession>A0A1J4KA07</accession>
<evidence type="ECO:0000313" key="4">
    <source>
        <dbReference type="Proteomes" id="UP000179807"/>
    </source>
</evidence>